<dbReference type="Pfam" id="PF00054">
    <property type="entry name" value="Laminin_G_1"/>
    <property type="match status" value="2"/>
</dbReference>
<dbReference type="SMART" id="SM00179">
    <property type="entry name" value="EGF_CA"/>
    <property type="match status" value="2"/>
</dbReference>
<dbReference type="GO" id="GO:0005509">
    <property type="term" value="F:calcium ion binding"/>
    <property type="evidence" value="ECO:0007669"/>
    <property type="project" value="InterPro"/>
</dbReference>
<name>A0A8C7XV85_9TELE</name>
<sequence length="803" mass="89373">MKIFKNIYLKVTIFINKKALGAQQKRKEKYNRLSPPLDIQLETVNCSAFSVRWKMPRRHVSTITGYKVFYTELKNSLAFSVSVLSFVLPLIHLCTVYLFLIFFFAFQEVDIGNLKVNTKYRVSVGAYGWAGEGRPSMPRDVSTASHEMCMPPSPPTQPVVMAVSDTELALSWQQGETEGSAPVLHFLVAYIRPEMDTEWTYIREPIETNSMVLKGLIPETEYQFVVRAVNMHGVSPPSRINNPVSGRFQPDFWVKVRFNCGTGAAQIVSESQIVVGRWHTVTVFRDGMSGWLRLDNDTPISGRSQGQYTKITFRSQLYLGGSPSTYWLVRATGTNRGFEGCIQSLTINNKVVDLRPWPLGKALSGADIGECSDSVCNQVSCANGGVCFANRADGYICLCPLGFRGLLCEESFLLSSPLFNETVFSYAVIPWPQRPQNYLSFMEFEVTFWPSTPDGVLLYSDDAASGDFLAINIVDKYVEFRFDCGSGEAVIRSDEQISLDSWHELRVTRTAKSGILQVDSQRAVEGISEGAFTQINCSSPLYIGGVPHYDKTKSTARVLKPFTGIIQKLILNDRTISITAGTAGGVNVINSAHPCVDSPCANGGTCRPKWDGYECDCPLGYDGRHCQKAVTEAIEIPQFIGRSYLTYDNRDILKRVSGSRTNLFMRFRSTAKDGLLLWRGDSPLRSNSDFLSMGLQDGNIVFRYWFHCSIPHFLRTKTQDGQSGKLTVDDYGAKTGRSPGKMRQLNINGPLYVGGMKEIALHTNRQYFGGLVGCVSHFTLSTDYHLALVEDAADGKNINTCSI</sequence>
<dbReference type="InterPro" id="IPR001881">
    <property type="entry name" value="EGF-like_Ca-bd_dom"/>
</dbReference>
<dbReference type="SMART" id="SM00181">
    <property type="entry name" value="EGF"/>
    <property type="match status" value="2"/>
</dbReference>
<organism evidence="10 11">
    <name type="scientific">Oryzias sinensis</name>
    <name type="common">Chinese medaka</name>
    <dbReference type="NCBI Taxonomy" id="183150"/>
    <lineage>
        <taxon>Eukaryota</taxon>
        <taxon>Metazoa</taxon>
        <taxon>Chordata</taxon>
        <taxon>Craniata</taxon>
        <taxon>Vertebrata</taxon>
        <taxon>Euteleostomi</taxon>
        <taxon>Actinopterygii</taxon>
        <taxon>Neopterygii</taxon>
        <taxon>Teleostei</taxon>
        <taxon>Neoteleostei</taxon>
        <taxon>Acanthomorphata</taxon>
        <taxon>Ovalentaria</taxon>
        <taxon>Atherinomorphae</taxon>
        <taxon>Beloniformes</taxon>
        <taxon>Adrianichthyidae</taxon>
        <taxon>Oryziinae</taxon>
        <taxon>Oryzias</taxon>
    </lineage>
</organism>
<evidence type="ECO:0000256" key="6">
    <source>
        <dbReference type="SAM" id="Phobius"/>
    </source>
</evidence>
<feature type="disulfide bond" evidence="4">
    <location>
        <begin position="617"/>
        <end position="626"/>
    </location>
</feature>
<dbReference type="InterPro" id="IPR013783">
    <property type="entry name" value="Ig-like_fold"/>
</dbReference>
<evidence type="ECO:0000256" key="1">
    <source>
        <dbReference type="ARBA" id="ARBA00004316"/>
    </source>
</evidence>
<dbReference type="AlphaFoldDB" id="A0A8C7XV85"/>
<dbReference type="Pfam" id="PF00041">
    <property type="entry name" value="fn3"/>
    <property type="match status" value="2"/>
</dbReference>
<keyword evidence="6" id="KW-0472">Membrane</keyword>
<feature type="domain" description="EGF-like" evidence="8">
    <location>
        <begin position="591"/>
        <end position="627"/>
    </location>
</feature>
<evidence type="ECO:0000256" key="4">
    <source>
        <dbReference type="PROSITE-ProRule" id="PRU00076"/>
    </source>
</evidence>
<dbReference type="Gene3D" id="2.60.40.10">
    <property type="entry name" value="Immunoglobulins"/>
    <property type="match status" value="2"/>
</dbReference>
<dbReference type="Gene3D" id="2.60.120.200">
    <property type="match status" value="4"/>
</dbReference>
<evidence type="ECO:0000256" key="5">
    <source>
        <dbReference type="PROSITE-ProRule" id="PRU00122"/>
    </source>
</evidence>
<keyword evidence="6" id="KW-0812">Transmembrane</keyword>
<dbReference type="GO" id="GO:0005604">
    <property type="term" value="C:basement membrane"/>
    <property type="evidence" value="ECO:0007669"/>
    <property type="project" value="UniProtKB-ARBA"/>
</dbReference>
<dbReference type="PROSITE" id="PS50026">
    <property type="entry name" value="EGF_3"/>
    <property type="match status" value="2"/>
</dbReference>
<reference evidence="10" key="2">
    <citation type="submission" date="2025-09" db="UniProtKB">
        <authorList>
            <consortium name="Ensembl"/>
        </authorList>
    </citation>
    <scope>IDENTIFICATION</scope>
</reference>
<dbReference type="CDD" id="cd00063">
    <property type="entry name" value="FN3"/>
    <property type="match status" value="2"/>
</dbReference>
<dbReference type="Ensembl" id="ENSOSIT00000019021.1">
    <property type="protein sequence ID" value="ENSOSIP00000018010.1"/>
    <property type="gene ID" value="ENSOSIG00000009800.1"/>
</dbReference>
<dbReference type="GeneTree" id="ENSGT00940000158504"/>
<evidence type="ECO:0000313" key="10">
    <source>
        <dbReference type="Ensembl" id="ENSOSIP00000018010.1"/>
    </source>
</evidence>
<dbReference type="Proteomes" id="UP000694383">
    <property type="component" value="Unplaced"/>
</dbReference>
<feature type="domain" description="EGF-like" evidence="8">
    <location>
        <begin position="372"/>
        <end position="409"/>
    </location>
</feature>
<dbReference type="CDD" id="cd00054">
    <property type="entry name" value="EGF_CA"/>
    <property type="match status" value="2"/>
</dbReference>
<dbReference type="InterPro" id="IPR050372">
    <property type="entry name" value="Neurexin-related_CASP"/>
</dbReference>
<feature type="disulfide bond" evidence="4">
    <location>
        <begin position="399"/>
        <end position="408"/>
    </location>
</feature>
<dbReference type="PROSITE" id="PS00022">
    <property type="entry name" value="EGF_1"/>
    <property type="match status" value="2"/>
</dbReference>
<protein>
    <submittedName>
        <fullName evidence="10">EGF like, fibronectin type III and laminin G domains</fullName>
    </submittedName>
</protein>
<dbReference type="Pfam" id="PF00008">
    <property type="entry name" value="EGF"/>
    <property type="match status" value="2"/>
</dbReference>
<dbReference type="Gene3D" id="2.10.25.10">
    <property type="entry name" value="Laminin"/>
    <property type="match status" value="2"/>
</dbReference>
<feature type="domain" description="Fibronectin type-III" evidence="9">
    <location>
        <begin position="35"/>
        <end position="146"/>
    </location>
</feature>
<dbReference type="GO" id="GO:0042995">
    <property type="term" value="C:cell projection"/>
    <property type="evidence" value="ECO:0007669"/>
    <property type="project" value="UniProtKB-SubCell"/>
</dbReference>
<proteinExistence type="predicted"/>
<dbReference type="CDD" id="cd00110">
    <property type="entry name" value="LamG"/>
    <property type="match status" value="3"/>
</dbReference>
<dbReference type="InterPro" id="IPR036116">
    <property type="entry name" value="FN3_sf"/>
</dbReference>
<keyword evidence="4" id="KW-0245">EGF-like domain</keyword>
<evidence type="ECO:0000259" key="7">
    <source>
        <dbReference type="PROSITE" id="PS50025"/>
    </source>
</evidence>
<dbReference type="SUPFAM" id="SSF49899">
    <property type="entry name" value="Concanavalin A-like lectins/glucanases"/>
    <property type="match status" value="3"/>
</dbReference>
<dbReference type="SUPFAM" id="SSF49265">
    <property type="entry name" value="Fibronectin type III"/>
    <property type="match status" value="1"/>
</dbReference>
<comment type="caution">
    <text evidence="4">Lacks conserved residue(s) required for the propagation of feature annotation.</text>
</comment>
<feature type="domain" description="Laminin G" evidence="7">
    <location>
        <begin position="191"/>
        <end position="371"/>
    </location>
</feature>
<dbReference type="InterPro" id="IPR003961">
    <property type="entry name" value="FN3_dom"/>
</dbReference>
<evidence type="ECO:0000256" key="2">
    <source>
        <dbReference type="ARBA" id="ARBA00023157"/>
    </source>
</evidence>
<feature type="disulfide bond" evidence="5">
    <location>
        <begin position="774"/>
        <end position="801"/>
    </location>
</feature>
<dbReference type="PANTHER" id="PTHR15036">
    <property type="entry name" value="PIKACHURIN-LIKE PROTEIN"/>
    <property type="match status" value="1"/>
</dbReference>
<dbReference type="InterPro" id="IPR001791">
    <property type="entry name" value="Laminin_G"/>
</dbReference>
<evidence type="ECO:0000313" key="11">
    <source>
        <dbReference type="Proteomes" id="UP000694383"/>
    </source>
</evidence>
<dbReference type="Pfam" id="PF02210">
    <property type="entry name" value="Laminin_G_2"/>
    <property type="match status" value="1"/>
</dbReference>
<reference evidence="10" key="1">
    <citation type="submission" date="2025-08" db="UniProtKB">
        <authorList>
            <consortium name="Ensembl"/>
        </authorList>
    </citation>
    <scope>IDENTIFICATION</scope>
</reference>
<keyword evidence="11" id="KW-1185">Reference proteome</keyword>
<feature type="domain" description="Laminin G" evidence="7">
    <location>
        <begin position="634"/>
        <end position="801"/>
    </location>
</feature>
<feature type="transmembrane region" description="Helical" evidence="6">
    <location>
        <begin position="77"/>
        <end position="106"/>
    </location>
</feature>
<dbReference type="PROSITE" id="PS50853">
    <property type="entry name" value="FN3"/>
    <property type="match status" value="2"/>
</dbReference>
<dbReference type="InterPro" id="IPR013320">
    <property type="entry name" value="ConA-like_dom_sf"/>
</dbReference>
<dbReference type="InterPro" id="IPR000742">
    <property type="entry name" value="EGF"/>
</dbReference>
<dbReference type="PROSITE" id="PS50025">
    <property type="entry name" value="LAM_G_DOMAIN"/>
    <property type="match status" value="3"/>
</dbReference>
<feature type="domain" description="Laminin G" evidence="7">
    <location>
        <begin position="416"/>
        <end position="595"/>
    </location>
</feature>
<dbReference type="PROSITE" id="PS01186">
    <property type="entry name" value="EGF_2"/>
    <property type="match status" value="2"/>
</dbReference>
<evidence type="ECO:0000256" key="3">
    <source>
        <dbReference type="ARBA" id="ARBA00023273"/>
    </source>
</evidence>
<keyword evidence="6" id="KW-1133">Transmembrane helix</keyword>
<evidence type="ECO:0000259" key="8">
    <source>
        <dbReference type="PROSITE" id="PS50026"/>
    </source>
</evidence>
<feature type="domain" description="Fibronectin type-III" evidence="9">
    <location>
        <begin position="154"/>
        <end position="251"/>
    </location>
</feature>
<keyword evidence="3" id="KW-0966">Cell projection</keyword>
<evidence type="ECO:0000259" key="9">
    <source>
        <dbReference type="PROSITE" id="PS50853"/>
    </source>
</evidence>
<dbReference type="PANTHER" id="PTHR15036:SF88">
    <property type="entry name" value="PIKACHURIN"/>
    <property type="match status" value="1"/>
</dbReference>
<dbReference type="SMART" id="SM00282">
    <property type="entry name" value="LamG"/>
    <property type="match status" value="3"/>
</dbReference>
<keyword evidence="2 4" id="KW-1015">Disulfide bond</keyword>
<dbReference type="SMART" id="SM00060">
    <property type="entry name" value="FN3"/>
    <property type="match status" value="2"/>
</dbReference>
<accession>A0A8C7XV85</accession>
<comment type="subcellular location">
    <subcellularLocation>
        <location evidence="1">Cell projection</location>
    </subcellularLocation>
</comment>